<dbReference type="Proteomes" id="UP001432000">
    <property type="component" value="Chromosome"/>
</dbReference>
<dbReference type="Gene3D" id="3.40.50.620">
    <property type="entry name" value="HUPs"/>
    <property type="match status" value="1"/>
</dbReference>
<evidence type="ECO:0000313" key="14">
    <source>
        <dbReference type="EMBL" id="WXG69396.1"/>
    </source>
</evidence>
<name>A0ABZ2PSH9_9NOCA</name>
<dbReference type="InterPro" id="IPR029056">
    <property type="entry name" value="Ribokinase-like"/>
</dbReference>
<dbReference type="InterPro" id="IPR014729">
    <property type="entry name" value="Rossmann-like_a/b/a_fold"/>
</dbReference>
<dbReference type="PROSITE" id="PS00584">
    <property type="entry name" value="PFKB_KINASES_2"/>
    <property type="match status" value="1"/>
</dbReference>
<dbReference type="InterPro" id="IPR002173">
    <property type="entry name" value="Carboh/pur_kinase_PfkB_CS"/>
</dbReference>
<gene>
    <name evidence="14" type="primary">rfaE2</name>
    <name evidence="14" type="ORF">WDS16_02200</name>
</gene>
<dbReference type="Pfam" id="PF00294">
    <property type="entry name" value="PfkB"/>
    <property type="match status" value="1"/>
</dbReference>
<evidence type="ECO:0000259" key="13">
    <source>
        <dbReference type="Pfam" id="PF01467"/>
    </source>
</evidence>
<dbReference type="InterPro" id="IPR004821">
    <property type="entry name" value="Cyt_trans-like"/>
</dbReference>
<dbReference type="PANTHER" id="PTHR43793:SF2">
    <property type="entry name" value="BIFUNCTIONAL PROTEIN HLDE"/>
    <property type="match status" value="1"/>
</dbReference>
<comment type="pathway">
    <text evidence="1">Bacterial outer membrane biogenesis; LPS core biosynthesis.</text>
</comment>
<reference evidence="14 15" key="1">
    <citation type="submission" date="2024-03" db="EMBL/GenBank/DDBJ databases">
        <title>Natural products discovery in diverse microorganisms through a two-stage MS feature dereplication strategy.</title>
        <authorList>
            <person name="Zhang R."/>
        </authorList>
    </citation>
    <scope>NUCLEOTIDE SEQUENCE [LARGE SCALE GENOMIC DNA]</scope>
    <source>
        <strain evidence="14 15">18930</strain>
    </source>
</reference>
<keyword evidence="15" id="KW-1185">Reference proteome</keyword>
<evidence type="ECO:0000256" key="7">
    <source>
        <dbReference type="ARBA" id="ARBA00022840"/>
    </source>
</evidence>
<evidence type="ECO:0000256" key="3">
    <source>
        <dbReference type="ARBA" id="ARBA00022679"/>
    </source>
</evidence>
<dbReference type="RefSeq" id="WP_338890159.1">
    <property type="nucleotide sequence ID" value="NZ_CP147846.1"/>
</dbReference>
<keyword evidence="7" id="KW-0067">ATP-binding</keyword>
<accession>A0ABZ2PSH9</accession>
<evidence type="ECO:0000259" key="12">
    <source>
        <dbReference type="Pfam" id="PF00294"/>
    </source>
</evidence>
<evidence type="ECO:0000313" key="15">
    <source>
        <dbReference type="Proteomes" id="UP001432000"/>
    </source>
</evidence>
<keyword evidence="9" id="KW-0119">Carbohydrate metabolism</keyword>
<evidence type="ECO:0000256" key="9">
    <source>
        <dbReference type="ARBA" id="ARBA00023277"/>
    </source>
</evidence>
<dbReference type="SUPFAM" id="SSF53613">
    <property type="entry name" value="Ribokinase-like"/>
    <property type="match status" value="1"/>
</dbReference>
<evidence type="ECO:0000256" key="5">
    <source>
        <dbReference type="ARBA" id="ARBA00022741"/>
    </source>
</evidence>
<sequence length="467" mass="48268">MTRPLLVVVGDALLDVDIDGTATRLSPEAPVPVVDIARQWQRPGGAGLAALLAARSGHPTVLITALGHDDPGIRLRALLDAHVDVIDLPYQGETACKTRVQASGHPVVRLDSGGGHFVDGPLPSRAIEAIDSAGSILVSDYGRGVAGSKAVRTALSARRPDVPLVWDPHPRGSAPIAGTTVVTPNSDEADREVGNVVRPDDRGDELCTRWGALAAAITVGVRGAVLTTAAGATTHVAPEYSGTVSPTGDTCGAGDCFAAAASVALLEGTDVATAIRRAVDAASSFVADGGAVAISTCEGPVVSNSRPAQPEVTRDGFELAEHIRRTGGRIVATGGCFDLLHRGHVSLLRQARLLGDVLIVCLNSDDSVARAKGPSRPLITQADRARVLSELSSVDAVVIFDEDTPEQVLARLRPDVWVKGGDYTDRPIPESDVVSSGGGKTVVLPTLQGYSTTGIVDGINATRMSIL</sequence>
<organism evidence="14 15">
    <name type="scientific">Rhodococcus sovatensis</name>
    <dbReference type="NCBI Taxonomy" id="1805840"/>
    <lineage>
        <taxon>Bacteria</taxon>
        <taxon>Bacillati</taxon>
        <taxon>Actinomycetota</taxon>
        <taxon>Actinomycetes</taxon>
        <taxon>Mycobacteriales</taxon>
        <taxon>Nocardiaceae</taxon>
        <taxon>Rhodococcus</taxon>
    </lineage>
</organism>
<feature type="domain" description="Cytidyltransferase-like" evidence="13">
    <location>
        <begin position="333"/>
        <end position="426"/>
    </location>
</feature>
<protein>
    <recommendedName>
        <fullName evidence="2">D-glycero-beta-D-manno-heptose 1-phosphate adenylyltransferase</fullName>
        <ecNumber evidence="2">2.7.7.70</ecNumber>
    </recommendedName>
</protein>
<dbReference type="InterPro" id="IPR011611">
    <property type="entry name" value="PfkB_dom"/>
</dbReference>
<dbReference type="GO" id="GO:0016779">
    <property type="term" value="F:nucleotidyltransferase activity"/>
    <property type="evidence" value="ECO:0007669"/>
    <property type="project" value="UniProtKB-KW"/>
</dbReference>
<dbReference type="EC" id="2.7.7.70" evidence="2"/>
<feature type="region of interest" description="Disordered" evidence="11">
    <location>
        <begin position="165"/>
        <end position="190"/>
    </location>
</feature>
<keyword evidence="3" id="KW-0808">Transferase</keyword>
<evidence type="ECO:0000256" key="6">
    <source>
        <dbReference type="ARBA" id="ARBA00022777"/>
    </source>
</evidence>
<dbReference type="InterPro" id="IPR011914">
    <property type="entry name" value="RfaE_dom_II"/>
</dbReference>
<evidence type="ECO:0000256" key="4">
    <source>
        <dbReference type="ARBA" id="ARBA00022695"/>
    </source>
</evidence>
<dbReference type="Pfam" id="PF01467">
    <property type="entry name" value="CTP_transf_like"/>
    <property type="match status" value="1"/>
</dbReference>
<dbReference type="Gene3D" id="3.40.1190.20">
    <property type="match status" value="1"/>
</dbReference>
<dbReference type="SUPFAM" id="SSF52374">
    <property type="entry name" value="Nucleotidylyl transferase"/>
    <property type="match status" value="1"/>
</dbReference>
<proteinExistence type="predicted"/>
<dbReference type="InterPro" id="IPR050385">
    <property type="entry name" value="Archaeal_FAD_synthase"/>
</dbReference>
<evidence type="ECO:0000256" key="10">
    <source>
        <dbReference type="ARBA" id="ARBA00047428"/>
    </source>
</evidence>
<evidence type="ECO:0000256" key="1">
    <source>
        <dbReference type="ARBA" id="ARBA00004713"/>
    </source>
</evidence>
<evidence type="ECO:0000256" key="8">
    <source>
        <dbReference type="ARBA" id="ARBA00023268"/>
    </source>
</evidence>
<keyword evidence="4 14" id="KW-0548">Nucleotidyltransferase</keyword>
<evidence type="ECO:0000256" key="2">
    <source>
        <dbReference type="ARBA" id="ARBA00012519"/>
    </source>
</evidence>
<feature type="domain" description="Carbohydrate kinase PfkB" evidence="12">
    <location>
        <begin position="5"/>
        <end position="292"/>
    </location>
</feature>
<comment type="catalytic activity">
    <reaction evidence="10">
        <text>D-glycero-beta-D-manno-heptose 1-phosphate + ATP + H(+) = ADP-D-glycero-beta-D-manno-heptose + diphosphate</text>
        <dbReference type="Rhea" id="RHEA:27465"/>
        <dbReference type="ChEBI" id="CHEBI:15378"/>
        <dbReference type="ChEBI" id="CHEBI:30616"/>
        <dbReference type="ChEBI" id="CHEBI:33019"/>
        <dbReference type="ChEBI" id="CHEBI:59967"/>
        <dbReference type="ChEBI" id="CHEBI:61593"/>
        <dbReference type="EC" id="2.7.7.70"/>
    </reaction>
</comment>
<evidence type="ECO:0000256" key="11">
    <source>
        <dbReference type="SAM" id="MobiDB-lite"/>
    </source>
</evidence>
<dbReference type="EMBL" id="CP147846">
    <property type="protein sequence ID" value="WXG69396.1"/>
    <property type="molecule type" value="Genomic_DNA"/>
</dbReference>
<keyword evidence="8" id="KW-0511">Multifunctional enzyme</keyword>
<dbReference type="PANTHER" id="PTHR43793">
    <property type="entry name" value="FAD SYNTHASE"/>
    <property type="match status" value="1"/>
</dbReference>
<keyword evidence="6" id="KW-0418">Kinase</keyword>
<dbReference type="NCBIfam" id="TIGR00125">
    <property type="entry name" value="cyt_tran_rel"/>
    <property type="match status" value="1"/>
</dbReference>
<keyword evidence="5" id="KW-0547">Nucleotide-binding</keyword>
<dbReference type="NCBIfam" id="TIGR02199">
    <property type="entry name" value="rfaE_dom_II"/>
    <property type="match status" value="1"/>
</dbReference>